<dbReference type="KEGG" id="aten:116291629"/>
<evidence type="ECO:0000256" key="1">
    <source>
        <dbReference type="ARBA" id="ARBA00007563"/>
    </source>
</evidence>
<evidence type="ECO:0000313" key="4">
    <source>
        <dbReference type="Proteomes" id="UP000515163"/>
    </source>
</evidence>
<sequence length="244" mass="27553">MTFPLRGKITGDQQLVEWTNILSKIKLRSDNQNKVKKPEITQQATTKEKKMSEEIRQGRRAGTNTANLDDDELLDSLVSGSGSGPTPPDDMPPRPSRIQGGWASETTKEKKKITGQDVEAFEDDERFRMDNTVSKDDDNDILVIPDLEEVQEEDMATQIAAPPSVQVNRVATYKELDNYLQKHAALFTLDGEIDLKLLNNVLSPESEVFEEDKAWDWNRLFTEVASELQTEWDKADEAKPESTA</sequence>
<dbReference type="PANTHER" id="PTHR33724">
    <property type="entry name" value="INTRAFLAGELLAR TRANSPORT PROTEIN 43 HOMOLOG"/>
    <property type="match status" value="1"/>
</dbReference>
<dbReference type="GO" id="GO:0005929">
    <property type="term" value="C:cilium"/>
    <property type="evidence" value="ECO:0007669"/>
    <property type="project" value="TreeGrafter"/>
</dbReference>
<dbReference type="FunCoup" id="A0A6P8HE27">
    <property type="interactions" value="82"/>
</dbReference>
<reference evidence="5" key="1">
    <citation type="submission" date="2025-08" db="UniProtKB">
        <authorList>
            <consortium name="RefSeq"/>
        </authorList>
    </citation>
    <scope>IDENTIFICATION</scope>
    <source>
        <tissue evidence="5">Tentacle</tissue>
    </source>
</reference>
<dbReference type="InParanoid" id="A0A6P8HE27"/>
<dbReference type="GO" id="GO:0035721">
    <property type="term" value="P:intraciliary retrograde transport"/>
    <property type="evidence" value="ECO:0007669"/>
    <property type="project" value="TreeGrafter"/>
</dbReference>
<evidence type="ECO:0000256" key="3">
    <source>
        <dbReference type="SAM" id="MobiDB-lite"/>
    </source>
</evidence>
<organism evidence="4 5">
    <name type="scientific">Actinia tenebrosa</name>
    <name type="common">Australian red waratah sea anemone</name>
    <dbReference type="NCBI Taxonomy" id="6105"/>
    <lineage>
        <taxon>Eukaryota</taxon>
        <taxon>Metazoa</taxon>
        <taxon>Cnidaria</taxon>
        <taxon>Anthozoa</taxon>
        <taxon>Hexacorallia</taxon>
        <taxon>Actiniaria</taxon>
        <taxon>Actiniidae</taxon>
        <taxon>Actinia</taxon>
    </lineage>
</organism>
<dbReference type="GeneID" id="116291629"/>
<protein>
    <submittedName>
        <fullName evidence="5">Intraflagellar transport protein 43 homolog A-like isoform X1</fullName>
    </submittedName>
</protein>
<proteinExistence type="inferred from homology"/>
<evidence type="ECO:0000256" key="2">
    <source>
        <dbReference type="ARBA" id="ARBA00022794"/>
    </source>
</evidence>
<keyword evidence="4" id="KW-1185">Reference proteome</keyword>
<dbReference type="PANTHER" id="PTHR33724:SF1">
    <property type="entry name" value="INTRAFLAGELLAR TRANSPORT PROTEIN 43 HOMOLOG"/>
    <property type="match status" value="1"/>
</dbReference>
<dbReference type="GO" id="GO:0030991">
    <property type="term" value="C:intraciliary transport particle A"/>
    <property type="evidence" value="ECO:0007669"/>
    <property type="project" value="InterPro"/>
</dbReference>
<evidence type="ECO:0000313" key="5">
    <source>
        <dbReference type="RefSeq" id="XP_031554674.1"/>
    </source>
</evidence>
<name>A0A6P8HE27_ACTTE</name>
<dbReference type="Proteomes" id="UP000515163">
    <property type="component" value="Unplaced"/>
</dbReference>
<keyword evidence="2" id="KW-0970">Cilium biogenesis/degradation</keyword>
<comment type="similarity">
    <text evidence="1">Belongs to the IFT43 family.</text>
</comment>
<dbReference type="OrthoDB" id="206950at2759"/>
<feature type="compositionally biased region" description="Basic and acidic residues" evidence="3">
    <location>
        <begin position="29"/>
        <end position="39"/>
    </location>
</feature>
<gene>
    <name evidence="5" type="primary">LOC116291629</name>
</gene>
<dbReference type="RefSeq" id="XP_031554674.1">
    <property type="nucleotide sequence ID" value="XM_031698814.1"/>
</dbReference>
<feature type="region of interest" description="Disordered" evidence="3">
    <location>
        <begin position="29"/>
        <end position="113"/>
    </location>
</feature>
<feature type="compositionally biased region" description="Pro residues" evidence="3">
    <location>
        <begin position="85"/>
        <end position="95"/>
    </location>
</feature>
<feature type="compositionally biased region" description="Basic and acidic residues" evidence="3">
    <location>
        <begin position="46"/>
        <end position="57"/>
    </location>
</feature>
<dbReference type="Pfam" id="PF15305">
    <property type="entry name" value="IFT43"/>
    <property type="match status" value="1"/>
</dbReference>
<dbReference type="AlphaFoldDB" id="A0A6P8HE27"/>
<dbReference type="InterPro" id="IPR029302">
    <property type="entry name" value="IFT43"/>
</dbReference>
<accession>A0A6P8HE27</accession>